<keyword evidence="6" id="KW-1015">Disulfide bond</keyword>
<evidence type="ECO:0000256" key="1">
    <source>
        <dbReference type="ARBA" id="ARBA00008455"/>
    </source>
</evidence>
<keyword evidence="11" id="KW-1185">Reference proteome</keyword>
<dbReference type="OrthoDB" id="190265at2759"/>
<dbReference type="Pfam" id="PF08246">
    <property type="entry name" value="Inhibitor_I29"/>
    <property type="match status" value="1"/>
</dbReference>
<dbReference type="CDD" id="cd02248">
    <property type="entry name" value="Peptidase_C1A"/>
    <property type="match status" value="1"/>
</dbReference>
<dbReference type="GO" id="GO:0006508">
    <property type="term" value="P:proteolysis"/>
    <property type="evidence" value="ECO:0007669"/>
    <property type="project" value="UniProtKB-KW"/>
</dbReference>
<evidence type="ECO:0000256" key="6">
    <source>
        <dbReference type="ARBA" id="ARBA00023157"/>
    </source>
</evidence>
<protein>
    <recommendedName>
        <fullName evidence="12">Peptidase C1A papain C-terminal domain-containing protein</fullName>
    </recommendedName>
</protein>
<feature type="non-terminal residue" evidence="10">
    <location>
        <position position="1"/>
    </location>
</feature>
<evidence type="ECO:0000256" key="5">
    <source>
        <dbReference type="ARBA" id="ARBA00022807"/>
    </source>
</evidence>
<evidence type="ECO:0000313" key="10">
    <source>
        <dbReference type="EMBL" id="TVU16476.1"/>
    </source>
</evidence>
<dbReference type="PROSITE" id="PS00640">
    <property type="entry name" value="THIOL_PROTEASE_ASN"/>
    <property type="match status" value="1"/>
</dbReference>
<dbReference type="InterPro" id="IPR013201">
    <property type="entry name" value="Prot_inhib_I29"/>
</dbReference>
<keyword evidence="3 7" id="KW-0732">Signal</keyword>
<dbReference type="InterPro" id="IPR038765">
    <property type="entry name" value="Papain-like_cys_pep_sf"/>
</dbReference>
<gene>
    <name evidence="10" type="ORF">EJB05_40044</name>
</gene>
<keyword evidence="4" id="KW-0378">Hydrolase</keyword>
<feature type="domain" description="Cathepsin propeptide inhibitor" evidence="9">
    <location>
        <begin position="52"/>
        <end position="109"/>
    </location>
</feature>
<dbReference type="SMART" id="SM00848">
    <property type="entry name" value="Inhibitor_I29"/>
    <property type="match status" value="1"/>
</dbReference>
<reference evidence="10 11" key="1">
    <citation type="journal article" date="2019" name="Sci. Rep.">
        <title>A high-quality genome of Eragrostis curvula grass provides insights into Poaceae evolution and supports new strategies to enhance forage quality.</title>
        <authorList>
            <person name="Carballo J."/>
            <person name="Santos B.A.C.M."/>
            <person name="Zappacosta D."/>
            <person name="Garbus I."/>
            <person name="Selva J.P."/>
            <person name="Gallo C.A."/>
            <person name="Diaz A."/>
            <person name="Albertini E."/>
            <person name="Caccamo M."/>
            <person name="Echenique V."/>
        </authorList>
    </citation>
    <scope>NUCLEOTIDE SEQUENCE [LARGE SCALE GENOMIC DNA]</scope>
    <source>
        <strain evidence="11">cv. Victoria</strain>
        <tissue evidence="10">Leaf</tissue>
    </source>
</reference>
<dbReference type="PANTHER" id="PTHR12411">
    <property type="entry name" value="CYSTEINE PROTEASE FAMILY C1-RELATED"/>
    <property type="match status" value="1"/>
</dbReference>
<sequence length="374" mass="40737">MDFETHPAMRTMAAASTLPFTLFLLCGFFVSSRATSPSTAGNGHDLLMPDRFHGWMARQGRSYPSADEKLRRFAVYKRNVGYIEVMNRDGRLGYELGENEFTDLTAEEFAARYTAAAAVPTDDVDHVEDNVMVITTRAGDVHECRDRMTANGVDNAAALDAIPSSVDWRDNGAVTPAKNQMECGAGWAFAAVATVESIWKIKKGALMSLSEQEILDCDPRSRGNPDTAFEWVVRHGLTTEAYYPYRGAKADHCDTQKTAKSVASVRGYRGAPRRNEAALAAAVARQPIAVAIDASGENMQHYKSGVYAGPCGTEANHHVALVGYGETEDGVKYWIAKNSWGQNWGDEGFFLMRRGVDGAAGLCGVALNPVYPTL</sequence>
<evidence type="ECO:0000259" key="8">
    <source>
        <dbReference type="SMART" id="SM00645"/>
    </source>
</evidence>
<dbReference type="Pfam" id="PF00112">
    <property type="entry name" value="Peptidase_C1"/>
    <property type="match status" value="1"/>
</dbReference>
<dbReference type="AlphaFoldDB" id="A0A5J9TYQ7"/>
<feature type="signal peptide" evidence="7">
    <location>
        <begin position="1"/>
        <end position="34"/>
    </location>
</feature>
<dbReference type="GO" id="GO:0008234">
    <property type="term" value="F:cysteine-type peptidase activity"/>
    <property type="evidence" value="ECO:0007669"/>
    <property type="project" value="UniProtKB-KW"/>
</dbReference>
<dbReference type="InterPro" id="IPR025661">
    <property type="entry name" value="Pept_asp_AS"/>
</dbReference>
<evidence type="ECO:0000259" key="9">
    <source>
        <dbReference type="SMART" id="SM00848"/>
    </source>
</evidence>
<dbReference type="SMART" id="SM00645">
    <property type="entry name" value="Pept_C1"/>
    <property type="match status" value="1"/>
</dbReference>
<dbReference type="EMBL" id="RWGY01000031">
    <property type="protein sequence ID" value="TVU16476.1"/>
    <property type="molecule type" value="Genomic_DNA"/>
</dbReference>
<evidence type="ECO:0008006" key="12">
    <source>
        <dbReference type="Google" id="ProtNLM"/>
    </source>
</evidence>
<dbReference type="Proteomes" id="UP000324897">
    <property type="component" value="Unassembled WGS sequence"/>
</dbReference>
<proteinExistence type="inferred from homology"/>
<evidence type="ECO:0000313" key="11">
    <source>
        <dbReference type="Proteomes" id="UP000324897"/>
    </source>
</evidence>
<evidence type="ECO:0000256" key="4">
    <source>
        <dbReference type="ARBA" id="ARBA00022801"/>
    </source>
</evidence>
<organism evidence="10 11">
    <name type="scientific">Eragrostis curvula</name>
    <name type="common">weeping love grass</name>
    <dbReference type="NCBI Taxonomy" id="38414"/>
    <lineage>
        <taxon>Eukaryota</taxon>
        <taxon>Viridiplantae</taxon>
        <taxon>Streptophyta</taxon>
        <taxon>Embryophyta</taxon>
        <taxon>Tracheophyta</taxon>
        <taxon>Spermatophyta</taxon>
        <taxon>Magnoliopsida</taxon>
        <taxon>Liliopsida</taxon>
        <taxon>Poales</taxon>
        <taxon>Poaceae</taxon>
        <taxon>PACMAD clade</taxon>
        <taxon>Chloridoideae</taxon>
        <taxon>Eragrostideae</taxon>
        <taxon>Eragrostidinae</taxon>
        <taxon>Eragrostis</taxon>
    </lineage>
</organism>
<comment type="similarity">
    <text evidence="1">Belongs to the peptidase C1 family.</text>
</comment>
<evidence type="ECO:0000256" key="2">
    <source>
        <dbReference type="ARBA" id="ARBA00022670"/>
    </source>
</evidence>
<dbReference type="InterPro" id="IPR013128">
    <property type="entry name" value="Peptidase_C1A"/>
</dbReference>
<accession>A0A5J9TYQ7</accession>
<dbReference type="InterPro" id="IPR000668">
    <property type="entry name" value="Peptidase_C1A_C"/>
</dbReference>
<feature type="domain" description="Peptidase C1A papain C-terminal" evidence="8">
    <location>
        <begin position="162"/>
        <end position="373"/>
    </location>
</feature>
<dbReference type="Gene3D" id="3.90.70.10">
    <property type="entry name" value="Cysteine proteinases"/>
    <property type="match status" value="1"/>
</dbReference>
<dbReference type="InterPro" id="IPR039417">
    <property type="entry name" value="Peptidase_C1A_papain-like"/>
</dbReference>
<feature type="chain" id="PRO_5023883024" description="Peptidase C1A papain C-terminal domain-containing protein" evidence="7">
    <location>
        <begin position="35"/>
        <end position="374"/>
    </location>
</feature>
<dbReference type="FunFam" id="3.90.70.10:FF:000067">
    <property type="entry name" value="Senescence-specific cysteine protease"/>
    <property type="match status" value="1"/>
</dbReference>
<dbReference type="PRINTS" id="PR00705">
    <property type="entry name" value="PAPAIN"/>
</dbReference>
<evidence type="ECO:0000256" key="7">
    <source>
        <dbReference type="SAM" id="SignalP"/>
    </source>
</evidence>
<evidence type="ECO:0000256" key="3">
    <source>
        <dbReference type="ARBA" id="ARBA00022729"/>
    </source>
</evidence>
<name>A0A5J9TYQ7_9POAL</name>
<comment type="caution">
    <text evidence="10">The sequence shown here is derived from an EMBL/GenBank/DDBJ whole genome shotgun (WGS) entry which is preliminary data.</text>
</comment>
<dbReference type="SUPFAM" id="SSF54001">
    <property type="entry name" value="Cysteine proteinases"/>
    <property type="match status" value="1"/>
</dbReference>
<dbReference type="Gramene" id="TVU16476">
    <property type="protein sequence ID" value="TVU16476"/>
    <property type="gene ID" value="EJB05_40044"/>
</dbReference>
<keyword evidence="5" id="KW-0788">Thiol protease</keyword>
<keyword evidence="2" id="KW-0645">Protease</keyword>